<dbReference type="CDD" id="cd24079">
    <property type="entry name" value="ASKHA_NBD_PG1100-like"/>
    <property type="match status" value="1"/>
</dbReference>
<accession>A0AAE3R9N0</accession>
<evidence type="ECO:0000313" key="2">
    <source>
        <dbReference type="Proteomes" id="UP001232063"/>
    </source>
</evidence>
<keyword evidence="2" id="KW-1185">Reference proteome</keyword>
<organism evidence="1 2">
    <name type="scientific">Xanthocytophaga agilis</name>
    <dbReference type="NCBI Taxonomy" id="3048010"/>
    <lineage>
        <taxon>Bacteria</taxon>
        <taxon>Pseudomonadati</taxon>
        <taxon>Bacteroidota</taxon>
        <taxon>Cytophagia</taxon>
        <taxon>Cytophagales</taxon>
        <taxon>Rhodocytophagaceae</taxon>
        <taxon>Xanthocytophaga</taxon>
    </lineage>
</organism>
<name>A0AAE3R9N0_9BACT</name>
<keyword evidence="1" id="KW-0418">Kinase</keyword>
<dbReference type="GO" id="GO:0016301">
    <property type="term" value="F:kinase activity"/>
    <property type="evidence" value="ECO:0007669"/>
    <property type="project" value="UniProtKB-KW"/>
</dbReference>
<sequence>MILIAESGSSKTDWRLLTEEGSVKMAKTAGFNPYHQDADQIYAEIASQLLPQLGTTAVDEIHFYGAGCSTETNCNIVKEGVSRLFSHAQVHVGHDLLAAARALSGHKAGIICIIGTGVNIGLYDGSDIIAGRPSLGFWLGDEGSGGYLGRTLIQHFFHEEMPADLHQAFEDTYHLNIETVLEYAYKRNFPSSYFASFSRFLSDHITHPYSQQLIYNGFDAFIKRYVNKFANYQEYPIHFTGSIAFHYQDILLKVAQDKNIHIENIIDNPITGLIQFHQTVS</sequence>
<evidence type="ECO:0000313" key="1">
    <source>
        <dbReference type="EMBL" id="MDJ1503944.1"/>
    </source>
</evidence>
<protein>
    <submittedName>
        <fullName evidence="1">N-acetylglucosamine kinase</fullName>
    </submittedName>
</protein>
<dbReference type="EMBL" id="JASJOU010000010">
    <property type="protein sequence ID" value="MDJ1503944.1"/>
    <property type="molecule type" value="Genomic_DNA"/>
</dbReference>
<keyword evidence="1" id="KW-0808">Transferase</keyword>
<dbReference type="Gene3D" id="1.10.720.160">
    <property type="match status" value="1"/>
</dbReference>
<dbReference type="SUPFAM" id="SSF53067">
    <property type="entry name" value="Actin-like ATPase domain"/>
    <property type="match status" value="2"/>
</dbReference>
<dbReference type="InterPro" id="IPR043129">
    <property type="entry name" value="ATPase_NBD"/>
</dbReference>
<dbReference type="Gene3D" id="3.30.420.40">
    <property type="match status" value="2"/>
</dbReference>
<dbReference type="RefSeq" id="WP_314514732.1">
    <property type="nucleotide sequence ID" value="NZ_JASJOU010000010.1"/>
</dbReference>
<gene>
    <name evidence="1" type="ORF">QNI22_24990</name>
</gene>
<proteinExistence type="predicted"/>
<dbReference type="AlphaFoldDB" id="A0AAE3R9N0"/>
<dbReference type="Proteomes" id="UP001232063">
    <property type="component" value="Unassembled WGS sequence"/>
</dbReference>
<reference evidence="1" key="1">
    <citation type="submission" date="2023-05" db="EMBL/GenBank/DDBJ databases">
        <authorList>
            <person name="Zhang X."/>
        </authorList>
    </citation>
    <scope>NUCLEOTIDE SEQUENCE</scope>
    <source>
        <strain evidence="1">BD1B2-1</strain>
    </source>
</reference>
<comment type="caution">
    <text evidence="1">The sequence shown here is derived from an EMBL/GenBank/DDBJ whole genome shotgun (WGS) entry which is preliminary data.</text>
</comment>